<dbReference type="CDD" id="cd01127">
    <property type="entry name" value="TrwB_TraG_TraD_VirD4"/>
    <property type="match status" value="1"/>
</dbReference>
<dbReference type="AlphaFoldDB" id="A0A4R4D2W5"/>
<dbReference type="SUPFAM" id="SSF52540">
    <property type="entry name" value="P-loop containing nucleoside triphosphate hydrolases"/>
    <property type="match status" value="1"/>
</dbReference>
<accession>A0A4R4D2W5</accession>
<reference evidence="3 4" key="1">
    <citation type="submission" date="2019-03" db="EMBL/GenBank/DDBJ databases">
        <title>Paracraurococcus aquatilis NE82 genome sequence.</title>
        <authorList>
            <person name="Zhao Y."/>
            <person name="Du Z."/>
        </authorList>
    </citation>
    <scope>NUCLEOTIDE SEQUENCE [LARGE SCALE GENOMIC DNA]</scope>
    <source>
        <strain evidence="3 4">NE82</strain>
    </source>
</reference>
<keyword evidence="4" id="KW-1185">Reference proteome</keyword>
<dbReference type="OrthoDB" id="179860at2"/>
<dbReference type="InterPro" id="IPR027417">
    <property type="entry name" value="P-loop_NTPase"/>
</dbReference>
<sequence>MKASGARAAGRQTRRAWTGHRPRPPPPPRRATTARPVTEAMLDGAFRAGSAPSPFHADLDTPLLDFGGEVWTIRDACEGVQITGAPGSGKSSASARYLRLACLKAGFGGLFACAKVDEAEMLIADMKAAGRGDDVVVIDETAAERFNILDFAQSQLGGPGFESNLVEMMRRMNEAAQVAKPKGGSADAGENSYFVDSAWKWLSHAFPLLLVAEGTLRLKDVARFLASLPQSREDMKTADWQAGYCAKIHKRVSDLANTGDAYARRIVDEHGAFFLTEVAGLDNRPRSSIESTLTTLIYPFLSGKMAELFCTDTTITPRACRNGALIVLNLPTLRFGPGGAVAQAMFKYLFGLAMQAERITPQTRPVMLYLDECQHFLSSADADLLATGRSAKCCPVFITQDYPTFYAKMGEQDAQSLLGKFGTRIFHANTCPKTNLAAAEIIYKVQKFYVTESRSSGDSSGGGGSQQDGQGTYQGSRTQSTGKTETLNAYQDYEITPDYFASKLRTGAERNGYKVDAIVVRGGRQWKRTGRHWVQAEFDQRL</sequence>
<evidence type="ECO:0000313" key="4">
    <source>
        <dbReference type="Proteomes" id="UP000295023"/>
    </source>
</evidence>
<feature type="compositionally biased region" description="Low complexity" evidence="1">
    <location>
        <begin position="1"/>
        <end position="11"/>
    </location>
</feature>
<protein>
    <recommendedName>
        <fullName evidence="2">TraD/TraG TraM recognition site domain-containing protein</fullName>
    </recommendedName>
</protein>
<dbReference type="Gene3D" id="3.40.50.300">
    <property type="entry name" value="P-loop containing nucleotide triphosphate hydrolases"/>
    <property type="match status" value="1"/>
</dbReference>
<evidence type="ECO:0000256" key="1">
    <source>
        <dbReference type="SAM" id="MobiDB-lite"/>
    </source>
</evidence>
<gene>
    <name evidence="3" type="ORF">EXY23_26570</name>
</gene>
<evidence type="ECO:0000313" key="3">
    <source>
        <dbReference type="EMBL" id="TCZ51907.1"/>
    </source>
</evidence>
<comment type="caution">
    <text evidence="3">The sequence shown here is derived from an EMBL/GenBank/DDBJ whole genome shotgun (WGS) entry which is preliminary data.</text>
</comment>
<feature type="compositionally biased region" description="Basic residues" evidence="1">
    <location>
        <begin position="12"/>
        <end position="23"/>
    </location>
</feature>
<dbReference type="InterPro" id="IPR032689">
    <property type="entry name" value="TraG-D_C"/>
</dbReference>
<feature type="region of interest" description="Disordered" evidence="1">
    <location>
        <begin position="454"/>
        <end position="485"/>
    </location>
</feature>
<evidence type="ECO:0000259" key="2">
    <source>
        <dbReference type="Pfam" id="PF12696"/>
    </source>
</evidence>
<proteinExistence type="predicted"/>
<dbReference type="Pfam" id="PF12696">
    <property type="entry name" value="TraG-D_C"/>
    <property type="match status" value="1"/>
</dbReference>
<feature type="compositionally biased region" description="Low complexity" evidence="1">
    <location>
        <begin position="467"/>
        <end position="476"/>
    </location>
</feature>
<dbReference type="Proteomes" id="UP000295023">
    <property type="component" value="Unassembled WGS sequence"/>
</dbReference>
<dbReference type="EMBL" id="SKBM01000052">
    <property type="protein sequence ID" value="TCZ51907.1"/>
    <property type="molecule type" value="Genomic_DNA"/>
</dbReference>
<name>A0A4R4D2W5_9PROT</name>
<organism evidence="3 4">
    <name type="scientific">Roseicella aquatilis</name>
    <dbReference type="NCBI Taxonomy" id="2527868"/>
    <lineage>
        <taxon>Bacteria</taxon>
        <taxon>Pseudomonadati</taxon>
        <taxon>Pseudomonadota</taxon>
        <taxon>Alphaproteobacteria</taxon>
        <taxon>Acetobacterales</taxon>
        <taxon>Roseomonadaceae</taxon>
        <taxon>Roseicella</taxon>
    </lineage>
</organism>
<feature type="domain" description="TraD/TraG TraM recognition site" evidence="2">
    <location>
        <begin position="365"/>
        <end position="469"/>
    </location>
</feature>
<feature type="region of interest" description="Disordered" evidence="1">
    <location>
        <begin position="1"/>
        <end position="35"/>
    </location>
</feature>